<gene>
    <name evidence="1" type="ORF">FPOA_11466</name>
</gene>
<reference evidence="1 2" key="1">
    <citation type="submission" date="2016-06" db="EMBL/GenBank/DDBJ databases">
        <title>Living apart together: crosstalk between the core and supernumerary genomes in a fungal plant pathogen.</title>
        <authorList>
            <person name="Vanheule A."/>
            <person name="Audenaert K."/>
            <person name="Warris S."/>
            <person name="Van De Geest H."/>
            <person name="Schijlen E."/>
            <person name="Hofte M."/>
            <person name="De Saeger S."/>
            <person name="Haesaert G."/>
            <person name="Waalwijk C."/>
            <person name="Van Der Lee T."/>
        </authorList>
    </citation>
    <scope>NUCLEOTIDE SEQUENCE [LARGE SCALE GENOMIC DNA]</scope>
    <source>
        <strain evidence="1 2">2516</strain>
    </source>
</reference>
<comment type="caution">
    <text evidence="1">The sequence shown here is derived from an EMBL/GenBank/DDBJ whole genome shotgun (WGS) entry which is preliminary data.</text>
</comment>
<proteinExistence type="predicted"/>
<organism evidence="1 2">
    <name type="scientific">Fusarium poae</name>
    <dbReference type="NCBI Taxonomy" id="36050"/>
    <lineage>
        <taxon>Eukaryota</taxon>
        <taxon>Fungi</taxon>
        <taxon>Dikarya</taxon>
        <taxon>Ascomycota</taxon>
        <taxon>Pezizomycotina</taxon>
        <taxon>Sordariomycetes</taxon>
        <taxon>Hypocreomycetidae</taxon>
        <taxon>Hypocreales</taxon>
        <taxon>Nectriaceae</taxon>
        <taxon>Fusarium</taxon>
    </lineage>
</organism>
<dbReference type="AlphaFoldDB" id="A0A1B8AGU2"/>
<evidence type="ECO:0000313" key="1">
    <source>
        <dbReference type="EMBL" id="OBS19742.1"/>
    </source>
</evidence>
<keyword evidence="2" id="KW-1185">Reference proteome</keyword>
<dbReference type="Proteomes" id="UP000091967">
    <property type="component" value="Unassembled WGS sequence"/>
</dbReference>
<protein>
    <submittedName>
        <fullName evidence="1">Uncharacterized protein</fullName>
    </submittedName>
</protein>
<dbReference type="EMBL" id="LYXU01000004">
    <property type="protein sequence ID" value="OBS19742.1"/>
    <property type="molecule type" value="Genomic_DNA"/>
</dbReference>
<evidence type="ECO:0000313" key="2">
    <source>
        <dbReference type="Proteomes" id="UP000091967"/>
    </source>
</evidence>
<accession>A0A1B8AGU2</accession>
<sequence>MAPPRCIVAVKPQDKPSEIELQFSHLKYAELYSKFLDRKKQDGNGFSFTTDLFRRTICVQTDIARSDEANEFVLDDMQDASRWAEAIGLCRVSGQTASILEEIEPAEFKELLHIPPSEWNRIWGSAVDAARFKGSMVGTRVSPMKSDDLKSEEDTSIKSRFMGLFSFGSK</sequence>
<name>A0A1B8AGU2_FUSPO</name>